<comment type="caution">
    <text evidence="1">The sequence shown here is derived from an EMBL/GenBank/DDBJ whole genome shotgun (WGS) entry which is preliminary data.</text>
</comment>
<organism evidence="1 2">
    <name type="scientific">Phaseolus angularis</name>
    <name type="common">Azuki bean</name>
    <name type="synonym">Vigna angularis</name>
    <dbReference type="NCBI Taxonomy" id="3914"/>
    <lineage>
        <taxon>Eukaryota</taxon>
        <taxon>Viridiplantae</taxon>
        <taxon>Streptophyta</taxon>
        <taxon>Embryophyta</taxon>
        <taxon>Tracheophyta</taxon>
        <taxon>Spermatophyta</taxon>
        <taxon>Magnoliopsida</taxon>
        <taxon>eudicotyledons</taxon>
        <taxon>Gunneridae</taxon>
        <taxon>Pentapetalae</taxon>
        <taxon>rosids</taxon>
        <taxon>fabids</taxon>
        <taxon>Fabales</taxon>
        <taxon>Fabaceae</taxon>
        <taxon>Papilionoideae</taxon>
        <taxon>50 kb inversion clade</taxon>
        <taxon>NPAAA clade</taxon>
        <taxon>indigoferoid/millettioid clade</taxon>
        <taxon>Phaseoleae</taxon>
        <taxon>Vigna</taxon>
    </lineage>
</organism>
<gene>
    <name evidence="1" type="ORF">HKW66_Vig0058770</name>
</gene>
<dbReference type="Proteomes" id="UP000743370">
    <property type="component" value="Unassembled WGS sequence"/>
</dbReference>
<accession>A0A8T0L4X9</accession>
<name>A0A8T0L4X9_PHAAN</name>
<sequence>MVSLAFSPSFNFSFLKPSTEYCINLTKQIRSKEHINYIFVEEEDVIVKNFCLSEKETENQEKEEKKQARQEDYVAGRVWSPPQLSNQIKKKQEKEKGEGVRVVVRPESVRVAGGKGSLFKRSNCGLSCEYWLCVLGGGQILYYERFGLLRGKENYLI</sequence>
<dbReference type="AlphaFoldDB" id="A0A8T0L4X9"/>
<dbReference type="EMBL" id="JABFOF010000002">
    <property type="protein sequence ID" value="KAG2406621.1"/>
    <property type="molecule type" value="Genomic_DNA"/>
</dbReference>
<evidence type="ECO:0000313" key="1">
    <source>
        <dbReference type="EMBL" id="KAG2406621.1"/>
    </source>
</evidence>
<proteinExistence type="predicted"/>
<evidence type="ECO:0000313" key="2">
    <source>
        <dbReference type="Proteomes" id="UP000743370"/>
    </source>
</evidence>
<reference evidence="1 2" key="1">
    <citation type="submission" date="2020-05" db="EMBL/GenBank/DDBJ databases">
        <title>Vigna angularis (adzuki bean) Var. LongXiaoDou No. 4 denovo assembly.</title>
        <authorList>
            <person name="Xiang H."/>
        </authorList>
    </citation>
    <scope>NUCLEOTIDE SEQUENCE [LARGE SCALE GENOMIC DNA]</scope>
    <source>
        <tissue evidence="1">Leaf</tissue>
    </source>
</reference>
<protein>
    <submittedName>
        <fullName evidence="1">Uncharacterized protein</fullName>
    </submittedName>
</protein>